<dbReference type="InterPro" id="IPR036908">
    <property type="entry name" value="RlpA-like_sf"/>
</dbReference>
<feature type="transmembrane region" description="Helical" evidence="2">
    <location>
        <begin position="768"/>
        <end position="787"/>
    </location>
</feature>
<feature type="compositionally biased region" description="Low complexity" evidence="1">
    <location>
        <begin position="657"/>
        <end position="674"/>
    </location>
</feature>
<evidence type="ECO:0000256" key="1">
    <source>
        <dbReference type="SAM" id="MobiDB-lite"/>
    </source>
</evidence>
<feature type="region of interest" description="Disordered" evidence="1">
    <location>
        <begin position="790"/>
        <end position="815"/>
    </location>
</feature>
<feature type="compositionally biased region" description="Low complexity" evidence="1">
    <location>
        <begin position="711"/>
        <end position="736"/>
    </location>
</feature>
<feature type="compositionally biased region" description="Low complexity" evidence="1">
    <location>
        <begin position="592"/>
        <end position="622"/>
    </location>
</feature>
<name>A0A9W6XWB6_9STRA</name>
<keyword evidence="2" id="KW-0812">Transmembrane</keyword>
<gene>
    <name evidence="3" type="ORF">Pfra01_001744500</name>
</gene>
<dbReference type="OrthoDB" id="21625at2759"/>
<dbReference type="EMBL" id="BSXT01002053">
    <property type="protein sequence ID" value="GMF46882.1"/>
    <property type="molecule type" value="Genomic_DNA"/>
</dbReference>
<feature type="compositionally biased region" description="Polar residues" evidence="1">
    <location>
        <begin position="638"/>
        <end position="656"/>
    </location>
</feature>
<feature type="region of interest" description="Disordered" evidence="1">
    <location>
        <begin position="533"/>
        <end position="757"/>
    </location>
</feature>
<feature type="transmembrane region" description="Helical" evidence="2">
    <location>
        <begin position="414"/>
        <end position="433"/>
    </location>
</feature>
<keyword evidence="2" id="KW-1133">Transmembrane helix</keyword>
<protein>
    <submittedName>
        <fullName evidence="3">Unnamed protein product</fullName>
    </submittedName>
</protein>
<feature type="compositionally biased region" description="Polar residues" evidence="1">
    <location>
        <begin position="275"/>
        <end position="286"/>
    </location>
</feature>
<feature type="compositionally biased region" description="Basic and acidic residues" evidence="1">
    <location>
        <begin position="792"/>
        <end position="802"/>
    </location>
</feature>
<dbReference type="SUPFAM" id="SSF50685">
    <property type="entry name" value="Barwin-like endoglucanases"/>
    <property type="match status" value="1"/>
</dbReference>
<keyword evidence="4" id="KW-1185">Reference proteome</keyword>
<feature type="compositionally biased region" description="Basic and acidic residues" evidence="1">
    <location>
        <begin position="840"/>
        <end position="878"/>
    </location>
</feature>
<feature type="region of interest" description="Disordered" evidence="1">
    <location>
        <begin position="182"/>
        <end position="245"/>
    </location>
</feature>
<evidence type="ECO:0000313" key="4">
    <source>
        <dbReference type="Proteomes" id="UP001165121"/>
    </source>
</evidence>
<comment type="caution">
    <text evidence="3">The sequence shown here is derived from an EMBL/GenBank/DDBJ whole genome shotgun (WGS) entry which is preliminary data.</text>
</comment>
<feature type="region of interest" description="Disordered" evidence="1">
    <location>
        <begin position="273"/>
        <end position="359"/>
    </location>
</feature>
<feature type="region of interest" description="Disordered" evidence="1">
    <location>
        <begin position="835"/>
        <end position="899"/>
    </location>
</feature>
<proteinExistence type="predicted"/>
<evidence type="ECO:0000313" key="3">
    <source>
        <dbReference type="EMBL" id="GMF46882.1"/>
    </source>
</evidence>
<reference evidence="3" key="1">
    <citation type="submission" date="2023-04" db="EMBL/GenBank/DDBJ databases">
        <title>Phytophthora fragariaefolia NBRC 109709.</title>
        <authorList>
            <person name="Ichikawa N."/>
            <person name="Sato H."/>
            <person name="Tonouchi N."/>
        </authorList>
    </citation>
    <scope>NUCLEOTIDE SEQUENCE</scope>
    <source>
        <strain evidence="3">NBRC 109709</strain>
    </source>
</reference>
<feature type="compositionally biased region" description="Low complexity" evidence="1">
    <location>
        <begin position="306"/>
        <end position="332"/>
    </location>
</feature>
<feature type="compositionally biased region" description="Polar residues" evidence="1">
    <location>
        <begin position="208"/>
        <end position="220"/>
    </location>
</feature>
<dbReference type="AlphaFoldDB" id="A0A9W6XWB6"/>
<feature type="compositionally biased region" description="Low complexity" evidence="1">
    <location>
        <begin position="533"/>
        <end position="585"/>
    </location>
</feature>
<accession>A0A9W6XWB6</accession>
<keyword evidence="2" id="KW-0472">Membrane</keyword>
<dbReference type="Proteomes" id="UP001165121">
    <property type="component" value="Unassembled WGS sequence"/>
</dbReference>
<feature type="compositionally biased region" description="Polar residues" evidence="1">
    <location>
        <begin position="690"/>
        <end position="703"/>
    </location>
</feature>
<feature type="transmembrane region" description="Helical" evidence="2">
    <location>
        <begin position="369"/>
        <end position="393"/>
    </location>
</feature>
<organism evidence="3 4">
    <name type="scientific">Phytophthora fragariaefolia</name>
    <dbReference type="NCBI Taxonomy" id="1490495"/>
    <lineage>
        <taxon>Eukaryota</taxon>
        <taxon>Sar</taxon>
        <taxon>Stramenopiles</taxon>
        <taxon>Oomycota</taxon>
        <taxon>Peronosporomycetes</taxon>
        <taxon>Peronosporales</taxon>
        <taxon>Peronosporaceae</taxon>
        <taxon>Phytophthora</taxon>
    </lineage>
</organism>
<evidence type="ECO:0000256" key="2">
    <source>
        <dbReference type="SAM" id="Phobius"/>
    </source>
</evidence>
<sequence>MGGYAVMNCAQVCGECAELRCDDEGIGDCTPGTRLVARVVSQCVSTCDLGDVVLSRDVYLGLSDSNATWIRVSWRCTACDSSVNDVSSGDIDSSTVESSCPGNNDRINASAVVGGDMNTTQSAANETIEGAAGSNINSDSSFEGINDPVSISVGTSGSSDKHIIVPAMASSSIRGDTIGFSGSSSDLDGDVIDNSDSSSNGYRFDSNELGSSSGPASTMWNEPGVKTALPAPHNPSVSTPPSSWSNNGYSELPISPSVSTAYPVIMPSGGPTYMPAQSTFPGTAISTPDPEIDNTNPPENTVAAFTGSSKDSDATSSSLSASGSSTSTPTTTEKNRPTTAAPPYRTSGSEDQSASGGSLSGTSTVARSLFFYASIVLTTSGIVGVVVGAYTSTPTLVRRFVAHFTSASTMGKHVLSAVIVLVSLAAAQGHLFFGRYLRESAGSSGTDSSGQATVNAGDSISSILAINRLDASFDNSSSQEIVVVAANNSAVSATTSDASSLSSTLDPGREATSNVAASSVSASTWLPSSQLSSTLRSDVVSSSPATPVPATVLTTSSTSTVTTSSSISSSSTTTSTITTIATTTSPQQDAATDSPTTQETDTSTSLQTSLLRAAETTASSSTISKPTADQVAAPAASYTLSNPTVASPSPTSRPNEASQPASSPSSTPNSVSYATDSAAPTEERAAAENASEQLSASPQQVEDATTPSPPVATSTAPKTSTSGKTATSTTDQSSADGRQSADPKPDPDPVGSKAADEPTSYLALRSPIFYACVVLAVAGLVGAAAAFRAKRKCDERDERRAASELPAATPRRREQEAKCAAEEKATTDTAVDALPLDKLSLGKEEEATPTARDRLRSSGDSAPRQEQERRRPLAKDTKSQSVAAAGESAGDQQQQRKRQLTKINKQLKDIAKLEDSDTSYLTTQQKQKIERKTTLQRQRNEIIAELNGATITRSSGSTVRPKVAISL</sequence>
<feature type="compositionally biased region" description="Polar residues" evidence="1">
    <location>
        <begin position="235"/>
        <end position="245"/>
    </location>
</feature>